<dbReference type="InterPro" id="IPR001680">
    <property type="entry name" value="WD40_rpt"/>
</dbReference>
<keyword evidence="5" id="KW-1185">Reference proteome</keyword>
<keyword evidence="1 3" id="KW-0853">WD repeat</keyword>
<protein>
    <submittedName>
        <fullName evidence="4">Uncharacterized protein</fullName>
    </submittedName>
</protein>
<dbReference type="PRINTS" id="PR00320">
    <property type="entry name" value="GPROTEINBRPT"/>
</dbReference>
<feature type="repeat" description="WD" evidence="3">
    <location>
        <begin position="351"/>
        <end position="392"/>
    </location>
</feature>
<evidence type="ECO:0000313" key="5">
    <source>
        <dbReference type="Proteomes" id="UP000187209"/>
    </source>
</evidence>
<feature type="repeat" description="WD" evidence="3">
    <location>
        <begin position="267"/>
        <end position="300"/>
    </location>
</feature>
<comment type="caution">
    <text evidence="4">The sequence shown here is derived from an EMBL/GenBank/DDBJ whole genome shotgun (WGS) entry which is preliminary data.</text>
</comment>
<dbReference type="Gene3D" id="2.130.10.10">
    <property type="entry name" value="YVTN repeat-like/Quinoprotein amine dehydrogenase"/>
    <property type="match status" value="3"/>
</dbReference>
<feature type="repeat" description="WD" evidence="3">
    <location>
        <begin position="309"/>
        <end position="343"/>
    </location>
</feature>
<dbReference type="Pfam" id="PF00400">
    <property type="entry name" value="WD40"/>
    <property type="match status" value="7"/>
</dbReference>
<dbReference type="InterPro" id="IPR020472">
    <property type="entry name" value="WD40_PAC1"/>
</dbReference>
<feature type="repeat" description="WD" evidence="3">
    <location>
        <begin position="394"/>
        <end position="435"/>
    </location>
</feature>
<evidence type="ECO:0000256" key="3">
    <source>
        <dbReference type="PROSITE-ProRule" id="PRU00221"/>
    </source>
</evidence>
<name>A0A1R2D2E3_9CILI</name>
<dbReference type="EMBL" id="MPUH01000012">
    <property type="protein sequence ID" value="OMJ95401.1"/>
    <property type="molecule type" value="Genomic_DNA"/>
</dbReference>
<dbReference type="OrthoDB" id="414519at2759"/>
<feature type="repeat" description="WD" evidence="3">
    <location>
        <begin position="183"/>
        <end position="218"/>
    </location>
</feature>
<evidence type="ECO:0000256" key="2">
    <source>
        <dbReference type="ARBA" id="ARBA00022737"/>
    </source>
</evidence>
<organism evidence="4 5">
    <name type="scientific">Stentor coeruleus</name>
    <dbReference type="NCBI Taxonomy" id="5963"/>
    <lineage>
        <taxon>Eukaryota</taxon>
        <taxon>Sar</taxon>
        <taxon>Alveolata</taxon>
        <taxon>Ciliophora</taxon>
        <taxon>Postciliodesmatophora</taxon>
        <taxon>Heterotrichea</taxon>
        <taxon>Heterotrichida</taxon>
        <taxon>Stentoridae</taxon>
        <taxon>Stentor</taxon>
    </lineage>
</organism>
<dbReference type="PROSITE" id="PS00678">
    <property type="entry name" value="WD_REPEATS_1"/>
    <property type="match status" value="4"/>
</dbReference>
<sequence length="581" mass="65522">MIKCGKEDCDNRPMFICECNKKLCDEHTLQHRKLGKGHICKEIMLGVGKNEIAYLKAKLVDLIGTYQKAKENYISDFKVTQTILMKLYNEKLKQTNDEICKAVTSLKNLTNSEYILSENTENYKEYFSYNYTLDPSYEPIDEKTNIIESLLSKSCIKVIKNPSNPLDSLASQLQSLKSFNVFPEFHKGKITSLTLSKDQEILATGSVDFSIKLWDTSTFLCISELLFHQDCINSLHISHNNQILLSASGDKTVSLWNLKTNTQQGILQGHADWVHCVVATKNLDIIFSGSKDTTIRVWDLVTKACKGVLIGHKSWVNDLALIQNDRILLSGSGDLTIKAWNISILACQGTITGHTGYLQCIAISSNEQCLASGDTSGMIKLWNIIDNPQVNNFTLMHKKVVFGLSFTSDGGYLASSSGDFTVVIWHLQSRKPVKYWNLGRVFPRNLSFLHDNSLVVGMENGSVKMFSLKNTSQKSKNFKAHIGPVTSMSFPRNEAFVITQSSNSQVKIWKYYEKKYVGSLKNHSLPIVKSYICPLNHYIITQDTSLVIRIFKLPDKMPKHLISSIEISKFISEFPGLNDFL</sequence>
<evidence type="ECO:0000313" key="4">
    <source>
        <dbReference type="EMBL" id="OMJ95401.1"/>
    </source>
</evidence>
<evidence type="ECO:0000256" key="1">
    <source>
        <dbReference type="ARBA" id="ARBA00022574"/>
    </source>
</evidence>
<dbReference type="InterPro" id="IPR015943">
    <property type="entry name" value="WD40/YVTN_repeat-like_dom_sf"/>
</dbReference>
<feature type="repeat" description="WD" evidence="3">
    <location>
        <begin position="225"/>
        <end position="266"/>
    </location>
</feature>
<dbReference type="PANTHER" id="PTHR19848">
    <property type="entry name" value="WD40 REPEAT PROTEIN"/>
    <property type="match status" value="1"/>
</dbReference>
<gene>
    <name evidence="4" type="ORF">SteCoe_1156</name>
</gene>
<dbReference type="CDD" id="cd00200">
    <property type="entry name" value="WD40"/>
    <property type="match status" value="1"/>
</dbReference>
<feature type="repeat" description="WD" evidence="3">
    <location>
        <begin position="478"/>
        <end position="519"/>
    </location>
</feature>
<dbReference type="InterPro" id="IPR019775">
    <property type="entry name" value="WD40_repeat_CS"/>
</dbReference>
<proteinExistence type="predicted"/>
<dbReference type="Proteomes" id="UP000187209">
    <property type="component" value="Unassembled WGS sequence"/>
</dbReference>
<dbReference type="SMART" id="SM00320">
    <property type="entry name" value="WD40"/>
    <property type="match status" value="9"/>
</dbReference>
<dbReference type="PANTHER" id="PTHR19848:SF8">
    <property type="entry name" value="F-BOX AND WD REPEAT DOMAIN CONTAINING 7"/>
    <property type="match status" value="1"/>
</dbReference>
<keyword evidence="2" id="KW-0677">Repeat</keyword>
<dbReference type="PROSITE" id="PS50294">
    <property type="entry name" value="WD_REPEATS_REGION"/>
    <property type="match status" value="7"/>
</dbReference>
<accession>A0A1R2D2E3</accession>
<dbReference type="AlphaFoldDB" id="A0A1R2D2E3"/>
<dbReference type="InterPro" id="IPR036322">
    <property type="entry name" value="WD40_repeat_dom_sf"/>
</dbReference>
<dbReference type="SUPFAM" id="SSF50978">
    <property type="entry name" value="WD40 repeat-like"/>
    <property type="match status" value="2"/>
</dbReference>
<dbReference type="PROSITE" id="PS50082">
    <property type="entry name" value="WD_REPEATS_2"/>
    <property type="match status" value="7"/>
</dbReference>
<reference evidence="4 5" key="1">
    <citation type="submission" date="2016-11" db="EMBL/GenBank/DDBJ databases">
        <title>The macronuclear genome of Stentor coeruleus: a giant cell with tiny introns.</title>
        <authorList>
            <person name="Slabodnick M."/>
            <person name="Ruby J.G."/>
            <person name="Reiff S.B."/>
            <person name="Swart E.C."/>
            <person name="Gosai S."/>
            <person name="Prabakaran S."/>
            <person name="Witkowska E."/>
            <person name="Larue G.E."/>
            <person name="Fisher S."/>
            <person name="Freeman R.M."/>
            <person name="Gunawardena J."/>
            <person name="Chu W."/>
            <person name="Stover N.A."/>
            <person name="Gregory B.D."/>
            <person name="Nowacki M."/>
            <person name="Derisi J."/>
            <person name="Roy S.W."/>
            <person name="Marshall W.F."/>
            <person name="Sood P."/>
        </authorList>
    </citation>
    <scope>NUCLEOTIDE SEQUENCE [LARGE SCALE GENOMIC DNA]</scope>
    <source>
        <strain evidence="4">WM001</strain>
    </source>
</reference>